<dbReference type="InterPro" id="IPR003137">
    <property type="entry name" value="PA_domain"/>
</dbReference>
<keyword evidence="1 3" id="KW-0732">Signal</keyword>
<dbReference type="SUPFAM" id="SSF55486">
    <property type="entry name" value="Metalloproteases ('zincins'), catalytic domain"/>
    <property type="match status" value="1"/>
</dbReference>
<gene>
    <name evidence="5" type="ORF">IP90_02960</name>
</gene>
<organism evidence="5 6">
    <name type="scientific">Luteimonas cucumeris</name>
    <dbReference type="NCBI Taxonomy" id="985012"/>
    <lineage>
        <taxon>Bacteria</taxon>
        <taxon>Pseudomonadati</taxon>
        <taxon>Pseudomonadota</taxon>
        <taxon>Gammaproteobacteria</taxon>
        <taxon>Lysobacterales</taxon>
        <taxon>Lysobacteraceae</taxon>
        <taxon>Luteimonas</taxon>
    </lineage>
</organism>
<comment type="caution">
    <text evidence="5">The sequence shown here is derived from an EMBL/GenBank/DDBJ whole genome shotgun (WGS) entry which is preliminary data.</text>
</comment>
<keyword evidence="2" id="KW-0325">Glycoprotein</keyword>
<protein>
    <submittedName>
        <fullName evidence="5">PA domain-containing protein</fullName>
    </submittedName>
</protein>
<dbReference type="InterPro" id="IPR046450">
    <property type="entry name" value="PA_dom_sf"/>
</dbReference>
<evidence type="ECO:0000256" key="3">
    <source>
        <dbReference type="SAM" id="SignalP"/>
    </source>
</evidence>
<dbReference type="OrthoDB" id="614750at2"/>
<dbReference type="Gene3D" id="3.50.30.30">
    <property type="match status" value="1"/>
</dbReference>
<proteinExistence type="predicted"/>
<dbReference type="RefSeq" id="WP_158635369.1">
    <property type="nucleotide sequence ID" value="NZ_VLKN01000008.1"/>
</dbReference>
<dbReference type="Pfam" id="PF02225">
    <property type="entry name" value="PA"/>
    <property type="match status" value="1"/>
</dbReference>
<reference evidence="5 6" key="1">
    <citation type="journal article" date="2015" name="Stand. Genomic Sci.">
        <title>Genomic Encyclopedia of Bacterial and Archaeal Type Strains, Phase III: the genomes of soil and plant-associated and newly described type strains.</title>
        <authorList>
            <person name="Whitman W.B."/>
            <person name="Woyke T."/>
            <person name="Klenk H.P."/>
            <person name="Zhou Y."/>
            <person name="Lilburn T.G."/>
            <person name="Beck B.J."/>
            <person name="De Vos P."/>
            <person name="Vandamme P."/>
            <person name="Eisen J.A."/>
            <person name="Garrity G."/>
            <person name="Hugenholtz P."/>
            <person name="Kyrpides N.C."/>
        </authorList>
    </citation>
    <scope>NUCLEOTIDE SEQUENCE [LARGE SCALE GENOMIC DNA]</scope>
    <source>
        <strain evidence="5 6">CGMCC 1.10821</strain>
    </source>
</reference>
<dbReference type="PANTHER" id="PTHR22702">
    <property type="entry name" value="PROTEASE-ASSOCIATED DOMAIN-CONTAINING PROTEIN"/>
    <property type="match status" value="1"/>
</dbReference>
<evidence type="ECO:0000256" key="2">
    <source>
        <dbReference type="ARBA" id="ARBA00023180"/>
    </source>
</evidence>
<evidence type="ECO:0000313" key="5">
    <source>
        <dbReference type="EMBL" id="TWH99953.1"/>
    </source>
</evidence>
<evidence type="ECO:0000313" key="6">
    <source>
        <dbReference type="Proteomes" id="UP000315167"/>
    </source>
</evidence>
<feature type="chain" id="PRO_5021749946" evidence="3">
    <location>
        <begin position="24"/>
        <end position="532"/>
    </location>
</feature>
<feature type="signal peptide" evidence="3">
    <location>
        <begin position="1"/>
        <end position="23"/>
    </location>
</feature>
<evidence type="ECO:0000256" key="1">
    <source>
        <dbReference type="ARBA" id="ARBA00022729"/>
    </source>
</evidence>
<dbReference type="SUPFAM" id="SSF52025">
    <property type="entry name" value="PA domain"/>
    <property type="match status" value="1"/>
</dbReference>
<dbReference type="Proteomes" id="UP000315167">
    <property type="component" value="Unassembled WGS sequence"/>
</dbReference>
<dbReference type="PANTHER" id="PTHR22702:SF1">
    <property type="entry name" value="PROTEASE-ASSOCIATED DOMAIN-CONTAINING PROTEIN 1"/>
    <property type="match status" value="1"/>
</dbReference>
<keyword evidence="6" id="KW-1185">Reference proteome</keyword>
<evidence type="ECO:0000259" key="4">
    <source>
        <dbReference type="Pfam" id="PF02225"/>
    </source>
</evidence>
<dbReference type="EMBL" id="VLKN01000008">
    <property type="protein sequence ID" value="TWH99953.1"/>
    <property type="molecule type" value="Genomic_DNA"/>
</dbReference>
<dbReference type="AlphaFoldDB" id="A0A562KXN3"/>
<accession>A0A562KXN3</accession>
<sequence length="532" mass="54593">MNKSLLALTSAVGIALSAMCAQAAEIIPVVFDDPGEGYNDPTPVAPVGNNPGTTRGEQRRIVAQFAADLWGSVLQSDVPIYIGAQFNPLGANVLGSAGASTVHSNFAPGIVPDTWYSSALADAIGGVDLNPGFTDIGSQYSSDFDFYYGLDGKTPAGQVNFLDVAMHEFGHGLGFQNFVSEAAGTFLAGVPDIYSNFTFDNTTGQFWTQMTVPQRQASALNYGKVVFTGASATAGAGLILDPRTALRITAPAPIAGEYDYGTAGFGAPISPANFTGTVVLGVDPSDAAGASTTDGCSPLTNAAAVAGNIAIMDRGTCGFTIKVKNAQDAGAIGVIIADNVPGTPPPGLGGADPTITIPSIRVTLAAGNSIKANLPGVQVGLVVDPSKLQGADDDGRPRLFMPNPVQGGSSGSHYDTALLPNALMEPSINSTLLSTYNLDITPNLLQDTGWTLNDGSAQIDGCDTGIDLVDDVGIIIGANVQAYNNVCEASAGGGRAKYMRCMTDHATALHKAGLIDRNQHMALRSCVAKSTL</sequence>
<dbReference type="CDD" id="cd04818">
    <property type="entry name" value="PA_subtilisin_1"/>
    <property type="match status" value="1"/>
</dbReference>
<name>A0A562KXN3_9GAMM</name>
<feature type="domain" description="PA" evidence="4">
    <location>
        <begin position="275"/>
        <end position="370"/>
    </location>
</feature>